<evidence type="ECO:0000313" key="9">
    <source>
        <dbReference type="Proteomes" id="UP000079169"/>
    </source>
</evidence>
<organism evidence="9 10">
    <name type="scientific">Diaphorina citri</name>
    <name type="common">Asian citrus psyllid</name>
    <dbReference type="NCBI Taxonomy" id="121845"/>
    <lineage>
        <taxon>Eukaryota</taxon>
        <taxon>Metazoa</taxon>
        <taxon>Ecdysozoa</taxon>
        <taxon>Arthropoda</taxon>
        <taxon>Hexapoda</taxon>
        <taxon>Insecta</taxon>
        <taxon>Pterygota</taxon>
        <taxon>Neoptera</taxon>
        <taxon>Paraneoptera</taxon>
        <taxon>Hemiptera</taxon>
        <taxon>Sternorrhyncha</taxon>
        <taxon>Psylloidea</taxon>
        <taxon>Psyllidae</taxon>
        <taxon>Diaphorininae</taxon>
        <taxon>Diaphorina</taxon>
    </lineage>
</organism>
<keyword evidence="7" id="KW-0732">Signal</keyword>
<gene>
    <name evidence="10" type="primary">LOC108252063</name>
</gene>
<dbReference type="Proteomes" id="UP000079169">
    <property type="component" value="Unplaced"/>
</dbReference>
<dbReference type="KEGG" id="dci:108252063"/>
<sequence>MKISLYVSHTVLLFLFHTHQTTEEALYDRTLLTQLDYSDFPSQFKQKIVNPGRDLFCDSLIVRPLHSTDYDHGFLDILKQLTSVGDISKDLFQKRFHRMKASQDYLVTVIEDTRTKQVIGTGSLILEQKFIHECALKGKIEEVVVDDTYRGKELGKLLIAVLVKLAKHFQCYKLTLDCADHMIPFYETFGFQKKNNFMQIYF</sequence>
<dbReference type="Pfam" id="PF00583">
    <property type="entry name" value="Acetyltransf_1"/>
    <property type="match status" value="1"/>
</dbReference>
<evidence type="ECO:0000256" key="7">
    <source>
        <dbReference type="SAM" id="SignalP"/>
    </source>
</evidence>
<dbReference type="PROSITE" id="PS51186">
    <property type="entry name" value="GNAT"/>
    <property type="match status" value="1"/>
</dbReference>
<evidence type="ECO:0000256" key="3">
    <source>
        <dbReference type="ARBA" id="ARBA00022679"/>
    </source>
</evidence>
<comment type="similarity">
    <text evidence="2 6">Belongs to the acetyltransferase family. GNA1 subfamily.</text>
</comment>
<evidence type="ECO:0000313" key="10">
    <source>
        <dbReference type="RefSeq" id="XP_026677466.1"/>
    </source>
</evidence>
<comment type="catalytic activity">
    <reaction evidence="5 6">
        <text>D-glucosamine 6-phosphate + acetyl-CoA = N-acetyl-D-glucosamine 6-phosphate + CoA + H(+)</text>
        <dbReference type="Rhea" id="RHEA:10292"/>
        <dbReference type="ChEBI" id="CHEBI:15378"/>
        <dbReference type="ChEBI" id="CHEBI:57287"/>
        <dbReference type="ChEBI" id="CHEBI:57288"/>
        <dbReference type="ChEBI" id="CHEBI:57513"/>
        <dbReference type="ChEBI" id="CHEBI:58725"/>
        <dbReference type="EC" id="2.3.1.4"/>
    </reaction>
</comment>
<dbReference type="STRING" id="121845.A0A3Q0IMC6"/>
<dbReference type="RefSeq" id="XP_026677466.1">
    <property type="nucleotide sequence ID" value="XM_026821665.1"/>
</dbReference>
<feature type="domain" description="N-acetyltransferase" evidence="8">
    <location>
        <begin position="60"/>
        <end position="202"/>
    </location>
</feature>
<dbReference type="PaxDb" id="121845-A0A3Q0IMC6"/>
<dbReference type="InterPro" id="IPR000182">
    <property type="entry name" value="GNAT_dom"/>
</dbReference>
<reference evidence="10" key="1">
    <citation type="submission" date="2025-08" db="UniProtKB">
        <authorList>
            <consortium name="RefSeq"/>
        </authorList>
    </citation>
    <scope>IDENTIFICATION</scope>
</reference>
<proteinExistence type="inferred from homology"/>
<evidence type="ECO:0000256" key="6">
    <source>
        <dbReference type="RuleBase" id="RU365086"/>
    </source>
</evidence>
<dbReference type="InterPro" id="IPR016181">
    <property type="entry name" value="Acyl_CoA_acyltransferase"/>
</dbReference>
<dbReference type="EC" id="2.3.1.4" evidence="6"/>
<evidence type="ECO:0000256" key="2">
    <source>
        <dbReference type="ARBA" id="ARBA00006048"/>
    </source>
</evidence>
<feature type="signal peptide" evidence="7">
    <location>
        <begin position="1"/>
        <end position="23"/>
    </location>
</feature>
<evidence type="ECO:0000256" key="5">
    <source>
        <dbReference type="ARBA" id="ARBA00048964"/>
    </source>
</evidence>
<dbReference type="GeneID" id="108252063"/>
<dbReference type="FunFam" id="3.40.630.30:FF:000043">
    <property type="entry name" value="Glucosamine 6-phosphate N-acetyltransferase"/>
    <property type="match status" value="1"/>
</dbReference>
<feature type="chain" id="PRO_5017934762" description="Glucosamine 6-phosphate N-acetyltransferase" evidence="7">
    <location>
        <begin position="24"/>
        <end position="202"/>
    </location>
</feature>
<dbReference type="PANTHER" id="PTHR13355">
    <property type="entry name" value="GLUCOSAMINE 6-PHOSPHATE N-ACETYLTRANSFERASE"/>
    <property type="match status" value="1"/>
</dbReference>
<dbReference type="AlphaFoldDB" id="A0A3Q0IMC6"/>
<dbReference type="Gene3D" id="3.40.630.30">
    <property type="match status" value="1"/>
</dbReference>
<dbReference type="PANTHER" id="PTHR13355:SF11">
    <property type="entry name" value="GLUCOSAMINE 6-PHOSPHATE N-ACETYLTRANSFERASE"/>
    <property type="match status" value="1"/>
</dbReference>
<keyword evidence="4 6" id="KW-0012">Acyltransferase</keyword>
<dbReference type="UniPathway" id="UPA00113">
    <property type="reaction ID" value="UER00529"/>
</dbReference>
<dbReference type="CDD" id="cd04301">
    <property type="entry name" value="NAT_SF"/>
    <property type="match status" value="1"/>
</dbReference>
<keyword evidence="9" id="KW-1185">Reference proteome</keyword>
<protein>
    <recommendedName>
        <fullName evidence="6">Glucosamine 6-phosphate N-acetyltransferase</fullName>
        <ecNumber evidence="6">2.3.1.4</ecNumber>
    </recommendedName>
</protein>
<dbReference type="InterPro" id="IPR039143">
    <property type="entry name" value="GNPNAT1-like"/>
</dbReference>
<accession>A0A3Q0IMC6</accession>
<dbReference type="GO" id="GO:0006048">
    <property type="term" value="P:UDP-N-acetylglucosamine biosynthetic process"/>
    <property type="evidence" value="ECO:0007669"/>
    <property type="project" value="UniProtKB-UniRule"/>
</dbReference>
<dbReference type="SUPFAM" id="SSF55729">
    <property type="entry name" value="Acyl-CoA N-acyltransferases (Nat)"/>
    <property type="match status" value="1"/>
</dbReference>
<keyword evidence="3 6" id="KW-0808">Transferase</keyword>
<name>A0A3Q0IMC6_DIACI</name>
<comment type="pathway">
    <text evidence="1 6">Nucleotide-sugar biosynthesis; UDP-N-acetyl-alpha-D-glucosamine biosynthesis; N-acetyl-alpha-D-glucosamine 1-phosphate from alpha-D-glucosamine 6-phosphate (route I): step 1/2.</text>
</comment>
<dbReference type="GO" id="GO:0004343">
    <property type="term" value="F:glucosamine 6-phosphate N-acetyltransferase activity"/>
    <property type="evidence" value="ECO:0007669"/>
    <property type="project" value="UniProtKB-UniRule"/>
</dbReference>
<evidence type="ECO:0000256" key="4">
    <source>
        <dbReference type="ARBA" id="ARBA00023315"/>
    </source>
</evidence>
<evidence type="ECO:0000256" key="1">
    <source>
        <dbReference type="ARBA" id="ARBA00004832"/>
    </source>
</evidence>
<evidence type="ECO:0000259" key="8">
    <source>
        <dbReference type="PROSITE" id="PS51186"/>
    </source>
</evidence>